<gene>
    <name evidence="2" type="ORF">Sps_04631</name>
</gene>
<dbReference type="PROSITE" id="PS52015">
    <property type="entry name" value="TONB_CTD"/>
    <property type="match status" value="1"/>
</dbReference>
<organism evidence="2 3">
    <name type="scientific">Shewanella psychrophila</name>
    <dbReference type="NCBI Taxonomy" id="225848"/>
    <lineage>
        <taxon>Bacteria</taxon>
        <taxon>Pseudomonadati</taxon>
        <taxon>Pseudomonadota</taxon>
        <taxon>Gammaproteobacteria</taxon>
        <taxon>Alteromonadales</taxon>
        <taxon>Shewanellaceae</taxon>
        <taxon>Shewanella</taxon>
    </lineage>
</organism>
<dbReference type="GO" id="GO:0055085">
    <property type="term" value="P:transmembrane transport"/>
    <property type="evidence" value="ECO:0007669"/>
    <property type="project" value="InterPro"/>
</dbReference>
<dbReference type="SUPFAM" id="SSF74653">
    <property type="entry name" value="TolA/TonB C-terminal domain"/>
    <property type="match status" value="1"/>
</dbReference>
<dbReference type="STRING" id="225848.Sps_04631"/>
<name>A0A1S6HVV8_9GAMM</name>
<sequence length="58" mass="6229">MEFDLSADGKPINITLLESSPTGVFDQAGIAALSTWVYLGEMLPCDAVSLSFNLPPER</sequence>
<protein>
    <submittedName>
        <fullName evidence="2">Gram-negative bacterial TonB protein C-terminal</fullName>
    </submittedName>
</protein>
<evidence type="ECO:0000313" key="3">
    <source>
        <dbReference type="Proteomes" id="UP000189545"/>
    </source>
</evidence>
<keyword evidence="3" id="KW-1185">Reference proteome</keyword>
<reference evidence="2 3" key="1">
    <citation type="submission" date="2016-03" db="EMBL/GenBank/DDBJ databases">
        <title>Complete genome sequence of Shewanella psychrophila WP2, a deep sea bacterium isolated from west Pacific sediment.</title>
        <authorList>
            <person name="Xu G."/>
            <person name="Jian H."/>
        </authorList>
    </citation>
    <scope>NUCLEOTIDE SEQUENCE [LARGE SCALE GENOMIC DNA]</scope>
    <source>
        <strain evidence="2 3">WP2</strain>
    </source>
</reference>
<dbReference type="KEGG" id="spsw:Sps_04631"/>
<dbReference type="Proteomes" id="UP000189545">
    <property type="component" value="Chromosome"/>
</dbReference>
<dbReference type="AlphaFoldDB" id="A0A1S6HVV8"/>
<evidence type="ECO:0000313" key="2">
    <source>
        <dbReference type="EMBL" id="AQS39716.1"/>
    </source>
</evidence>
<dbReference type="Gene3D" id="3.30.2420.10">
    <property type="entry name" value="TonB"/>
    <property type="match status" value="1"/>
</dbReference>
<evidence type="ECO:0000259" key="1">
    <source>
        <dbReference type="PROSITE" id="PS52015"/>
    </source>
</evidence>
<dbReference type="Pfam" id="PF03544">
    <property type="entry name" value="TonB_C"/>
    <property type="match status" value="1"/>
</dbReference>
<accession>A0A1S6HVV8</accession>
<dbReference type="InterPro" id="IPR037682">
    <property type="entry name" value="TonB_C"/>
</dbReference>
<feature type="domain" description="TonB C-terminal" evidence="1">
    <location>
        <begin position="1"/>
        <end position="58"/>
    </location>
</feature>
<proteinExistence type="predicted"/>
<dbReference type="EMBL" id="CP014782">
    <property type="protein sequence ID" value="AQS39716.1"/>
    <property type="molecule type" value="Genomic_DNA"/>
</dbReference>